<keyword evidence="3 8" id="KW-0479">Metal-binding</keyword>
<dbReference type="InterPro" id="IPR032466">
    <property type="entry name" value="Metal_Hydrolase"/>
</dbReference>
<dbReference type="Proteomes" id="UP000076761">
    <property type="component" value="Unassembled WGS sequence"/>
</dbReference>
<feature type="region of interest" description="Disordered" evidence="9">
    <location>
        <begin position="376"/>
        <end position="396"/>
    </location>
</feature>
<dbReference type="InParanoid" id="A0A165TA76"/>
<evidence type="ECO:0000256" key="9">
    <source>
        <dbReference type="SAM" id="MobiDB-lite"/>
    </source>
</evidence>
<name>A0A165TA76_9AGAM</name>
<dbReference type="GO" id="GO:0008892">
    <property type="term" value="F:guanine deaminase activity"/>
    <property type="evidence" value="ECO:0007669"/>
    <property type="project" value="UniProtKB-UniRule"/>
</dbReference>
<evidence type="ECO:0000313" key="11">
    <source>
        <dbReference type="EMBL" id="KZT26374.1"/>
    </source>
</evidence>
<evidence type="ECO:0000256" key="8">
    <source>
        <dbReference type="RuleBase" id="RU366009"/>
    </source>
</evidence>
<comment type="function">
    <text evidence="7 8">Catalyzes the hydrolytic deamination of guanine, producing xanthine and ammonia.</text>
</comment>
<reference evidence="11 12" key="1">
    <citation type="journal article" date="2016" name="Mol. Biol. Evol.">
        <title>Comparative Genomics of Early-Diverging Mushroom-Forming Fungi Provides Insights into the Origins of Lignocellulose Decay Capabilities.</title>
        <authorList>
            <person name="Nagy L.G."/>
            <person name="Riley R."/>
            <person name="Tritt A."/>
            <person name="Adam C."/>
            <person name="Daum C."/>
            <person name="Floudas D."/>
            <person name="Sun H."/>
            <person name="Yadav J.S."/>
            <person name="Pangilinan J."/>
            <person name="Larsson K.H."/>
            <person name="Matsuura K."/>
            <person name="Barry K."/>
            <person name="Labutti K."/>
            <person name="Kuo R."/>
            <person name="Ohm R.A."/>
            <person name="Bhattacharya S.S."/>
            <person name="Shirouzu T."/>
            <person name="Yoshinaga Y."/>
            <person name="Martin F.M."/>
            <person name="Grigoriev I.V."/>
            <person name="Hibbett D.S."/>
        </authorList>
    </citation>
    <scope>NUCLEOTIDE SEQUENCE [LARGE SCALE GENOMIC DNA]</scope>
    <source>
        <strain evidence="11 12">HHB14362 ss-1</strain>
    </source>
</reference>
<feature type="domain" description="Amidohydrolase-related" evidence="10">
    <location>
        <begin position="400"/>
        <end position="498"/>
    </location>
</feature>
<dbReference type="GO" id="GO:0008270">
    <property type="term" value="F:zinc ion binding"/>
    <property type="evidence" value="ECO:0007669"/>
    <property type="project" value="UniProtKB-UniRule"/>
</dbReference>
<evidence type="ECO:0000256" key="4">
    <source>
        <dbReference type="ARBA" id="ARBA00022801"/>
    </source>
</evidence>
<dbReference type="EC" id="3.5.4.3" evidence="8"/>
<dbReference type="NCBIfam" id="TIGR02967">
    <property type="entry name" value="guan_deamin"/>
    <property type="match status" value="1"/>
</dbReference>
<dbReference type="GO" id="GO:0006147">
    <property type="term" value="P:guanine catabolic process"/>
    <property type="evidence" value="ECO:0007669"/>
    <property type="project" value="UniProtKB-UniRule"/>
</dbReference>
<feature type="domain" description="Amidohydrolase-related" evidence="10">
    <location>
        <begin position="76"/>
        <end position="368"/>
    </location>
</feature>
<evidence type="ECO:0000256" key="5">
    <source>
        <dbReference type="ARBA" id="ARBA00022833"/>
    </source>
</evidence>
<comment type="pathway">
    <text evidence="1 8">Purine metabolism; guanine degradation; xanthine from guanine: step 1/1.</text>
</comment>
<evidence type="ECO:0000256" key="3">
    <source>
        <dbReference type="ARBA" id="ARBA00022723"/>
    </source>
</evidence>
<dbReference type="AlphaFoldDB" id="A0A165TA76"/>
<comment type="catalytic activity">
    <reaction evidence="6 8">
        <text>guanine + H2O + H(+) = xanthine + NH4(+)</text>
        <dbReference type="Rhea" id="RHEA:14665"/>
        <dbReference type="ChEBI" id="CHEBI:15377"/>
        <dbReference type="ChEBI" id="CHEBI:15378"/>
        <dbReference type="ChEBI" id="CHEBI:16235"/>
        <dbReference type="ChEBI" id="CHEBI:17712"/>
        <dbReference type="ChEBI" id="CHEBI:28938"/>
        <dbReference type="EC" id="3.5.4.3"/>
    </reaction>
</comment>
<proteinExistence type="inferred from homology"/>
<evidence type="ECO:0000256" key="1">
    <source>
        <dbReference type="ARBA" id="ARBA00004984"/>
    </source>
</evidence>
<dbReference type="STRING" id="1314782.A0A165TA76"/>
<organism evidence="11 12">
    <name type="scientific">Neolentinus lepideus HHB14362 ss-1</name>
    <dbReference type="NCBI Taxonomy" id="1314782"/>
    <lineage>
        <taxon>Eukaryota</taxon>
        <taxon>Fungi</taxon>
        <taxon>Dikarya</taxon>
        <taxon>Basidiomycota</taxon>
        <taxon>Agaricomycotina</taxon>
        <taxon>Agaricomycetes</taxon>
        <taxon>Gloeophyllales</taxon>
        <taxon>Gloeophyllaceae</taxon>
        <taxon>Neolentinus</taxon>
    </lineage>
</organism>
<dbReference type="PANTHER" id="PTHR11271">
    <property type="entry name" value="GUANINE DEAMINASE"/>
    <property type="match status" value="1"/>
</dbReference>
<sequence>MSAALPKLTVFRGAIINPVDLHHYQALPQALICIDTYGDIAWIEEHVSDALVQDIMARRGLLESDVDFVQLEKSEFLIPGFIDTHTHAPQVPNMGAGQQYELLDWLKYVTFPMEARFKDTNFAKKTYKAVIRRVIDSGTTTCCYYGTLHAEATKALADIIHRYGQRAFVGKCNMNRDAPDDYIESSTEASIAGTHEVIAHIKRLPALPTASPNPNTDVSQLVHPILTPRFAISCTRELLTSLSAIAAGDSSLRIQTHISENVHEIAFTKTLFQECKTYADVYDTHGLLRHNTVLAHAVHLEEEEMEVVKRRGCGISHCPTSNFNLRSGVCKVGELLDRGIKVGLGTDVSGGFSPSILTAIRHASIASKVVSFQPKPEDAHHDHYHNHHNHHQQHQHFADKQLDIPALLHLATLGGAQVCDLDARVGSFAPGKAFDALLVSVSSKAGNPSIWGVEVDDELGIERGMGLSGKGHLERMLEAFMFCGDDRNISRVYVQGRVIGGNEWKRP</sequence>
<dbReference type="Pfam" id="PF01979">
    <property type="entry name" value="Amidohydro_1"/>
    <property type="match status" value="2"/>
</dbReference>
<dbReference type="Gene3D" id="3.20.20.140">
    <property type="entry name" value="Metal-dependent hydrolases"/>
    <property type="match status" value="1"/>
</dbReference>
<dbReference type="EMBL" id="KV425567">
    <property type="protein sequence ID" value="KZT26374.1"/>
    <property type="molecule type" value="Genomic_DNA"/>
</dbReference>
<dbReference type="FunCoup" id="A0A165TA76">
    <property type="interactions" value="301"/>
</dbReference>
<evidence type="ECO:0000259" key="10">
    <source>
        <dbReference type="Pfam" id="PF01979"/>
    </source>
</evidence>
<dbReference type="OrthoDB" id="194468at2759"/>
<keyword evidence="4 8" id="KW-0378">Hydrolase</keyword>
<evidence type="ECO:0000256" key="7">
    <source>
        <dbReference type="ARBA" id="ARBA00056079"/>
    </source>
</evidence>
<comment type="cofactor">
    <cofactor evidence="8">
        <name>Zn(2+)</name>
        <dbReference type="ChEBI" id="CHEBI:29105"/>
    </cofactor>
    <text evidence="8">Binds 1 zinc ion per subunit.</text>
</comment>
<dbReference type="InterPro" id="IPR051607">
    <property type="entry name" value="Metallo-dep_hydrolases"/>
</dbReference>
<dbReference type="SUPFAM" id="SSF51556">
    <property type="entry name" value="Metallo-dependent hydrolases"/>
    <property type="match status" value="1"/>
</dbReference>
<evidence type="ECO:0000256" key="6">
    <source>
        <dbReference type="ARBA" id="ARBA00051148"/>
    </source>
</evidence>
<dbReference type="PANTHER" id="PTHR11271:SF6">
    <property type="entry name" value="GUANINE DEAMINASE"/>
    <property type="match status" value="1"/>
</dbReference>
<dbReference type="GO" id="GO:0005829">
    <property type="term" value="C:cytosol"/>
    <property type="evidence" value="ECO:0007669"/>
    <property type="project" value="TreeGrafter"/>
</dbReference>
<keyword evidence="5 8" id="KW-0862">Zinc</keyword>
<accession>A0A165TA76</accession>
<keyword evidence="12" id="KW-1185">Reference proteome</keyword>
<dbReference type="UniPathway" id="UPA00603">
    <property type="reaction ID" value="UER00660"/>
</dbReference>
<feature type="compositionally biased region" description="Basic residues" evidence="9">
    <location>
        <begin position="382"/>
        <end position="394"/>
    </location>
</feature>
<dbReference type="Gene3D" id="2.30.40.10">
    <property type="entry name" value="Urease, subunit C, domain 1"/>
    <property type="match status" value="1"/>
</dbReference>
<comment type="similarity">
    <text evidence="2 8">Belongs to the metallo-dependent hydrolases superfamily. ATZ/TRZ family.</text>
</comment>
<gene>
    <name evidence="11" type="ORF">NEOLEDRAFT_1132421</name>
</gene>
<evidence type="ECO:0000256" key="2">
    <source>
        <dbReference type="ARBA" id="ARBA00006745"/>
    </source>
</evidence>
<dbReference type="InterPro" id="IPR006680">
    <property type="entry name" value="Amidohydro-rel"/>
</dbReference>
<evidence type="ECO:0000313" key="12">
    <source>
        <dbReference type="Proteomes" id="UP000076761"/>
    </source>
</evidence>
<protein>
    <recommendedName>
        <fullName evidence="8">Guanine deaminase</fullName>
        <shortName evidence="8">Guanase</shortName>
        <ecNumber evidence="8">3.5.4.3</ecNumber>
    </recommendedName>
    <alternativeName>
        <fullName evidence="8">Guanine aminohydrolase</fullName>
    </alternativeName>
</protein>
<dbReference type="InterPro" id="IPR011059">
    <property type="entry name" value="Metal-dep_hydrolase_composite"/>
</dbReference>
<dbReference type="FunFam" id="3.20.20.140:FF:000022">
    <property type="entry name" value="Guanine deaminase"/>
    <property type="match status" value="1"/>
</dbReference>
<dbReference type="InterPro" id="IPR014311">
    <property type="entry name" value="Guanine_deaminase"/>
</dbReference>